<proteinExistence type="predicted"/>
<dbReference type="Proteomes" id="UP000182783">
    <property type="component" value="Unassembled WGS sequence"/>
</dbReference>
<name>A0A1G9GRH1_9BACL</name>
<organism evidence="1 2">
    <name type="scientific">Paenibacillus jilunlii</name>
    <dbReference type="NCBI Taxonomy" id="682956"/>
    <lineage>
        <taxon>Bacteria</taxon>
        <taxon>Bacillati</taxon>
        <taxon>Bacillota</taxon>
        <taxon>Bacilli</taxon>
        <taxon>Bacillales</taxon>
        <taxon>Paenibacillaceae</taxon>
        <taxon>Paenibacillus</taxon>
    </lineage>
</organism>
<protein>
    <submittedName>
        <fullName evidence="1">Uncharacterized protein</fullName>
    </submittedName>
</protein>
<dbReference type="EMBL" id="FNGM01000001">
    <property type="protein sequence ID" value="SDL03281.1"/>
    <property type="molecule type" value="Genomic_DNA"/>
</dbReference>
<evidence type="ECO:0000313" key="1">
    <source>
        <dbReference type="EMBL" id="SDL03281.1"/>
    </source>
</evidence>
<dbReference type="AlphaFoldDB" id="A0A1G9GRH1"/>
<sequence>MITVLNKTLLISAGSYFMYTLNSNLSRINRPPTILILSWGVSFNYTTVIHYTGFRIIFWPNHTNTLVCDKAAVR</sequence>
<accession>A0A1G9GRH1</accession>
<gene>
    <name evidence="1" type="ORF">SAMN05216191_101535</name>
</gene>
<evidence type="ECO:0000313" key="2">
    <source>
        <dbReference type="Proteomes" id="UP000182783"/>
    </source>
</evidence>
<reference evidence="1 2" key="1">
    <citation type="submission" date="2016-10" db="EMBL/GenBank/DDBJ databases">
        <authorList>
            <person name="de Groot N.N."/>
        </authorList>
    </citation>
    <scope>NUCLEOTIDE SEQUENCE [LARGE SCALE GENOMIC DNA]</scope>
    <source>
        <strain evidence="1 2">CGMCC 1.10239</strain>
    </source>
</reference>